<feature type="region of interest" description="Disordered" evidence="1">
    <location>
        <begin position="281"/>
        <end position="300"/>
    </location>
</feature>
<feature type="compositionally biased region" description="Basic and acidic residues" evidence="1">
    <location>
        <begin position="402"/>
        <end position="420"/>
    </location>
</feature>
<evidence type="ECO:0000313" key="3">
    <source>
        <dbReference type="Proteomes" id="UP000759131"/>
    </source>
</evidence>
<protein>
    <submittedName>
        <fullName evidence="2">Uncharacterized protein</fullName>
    </submittedName>
</protein>
<dbReference type="OrthoDB" id="273452at2759"/>
<reference evidence="2" key="1">
    <citation type="submission" date="2020-11" db="EMBL/GenBank/DDBJ databases">
        <authorList>
            <person name="Tran Van P."/>
        </authorList>
    </citation>
    <scope>NUCLEOTIDE SEQUENCE</scope>
</reference>
<feature type="non-terminal residue" evidence="2">
    <location>
        <position position="1"/>
    </location>
</feature>
<evidence type="ECO:0000256" key="1">
    <source>
        <dbReference type="SAM" id="MobiDB-lite"/>
    </source>
</evidence>
<dbReference type="AlphaFoldDB" id="A0A7R9LKE1"/>
<evidence type="ECO:0000313" key="2">
    <source>
        <dbReference type="EMBL" id="CAD7643117.1"/>
    </source>
</evidence>
<dbReference type="EMBL" id="OC883115">
    <property type="protein sequence ID" value="CAD7643117.1"/>
    <property type="molecule type" value="Genomic_DNA"/>
</dbReference>
<accession>A0A7R9LKE1</accession>
<organism evidence="2">
    <name type="scientific">Medioppia subpectinata</name>
    <dbReference type="NCBI Taxonomy" id="1979941"/>
    <lineage>
        <taxon>Eukaryota</taxon>
        <taxon>Metazoa</taxon>
        <taxon>Ecdysozoa</taxon>
        <taxon>Arthropoda</taxon>
        <taxon>Chelicerata</taxon>
        <taxon>Arachnida</taxon>
        <taxon>Acari</taxon>
        <taxon>Acariformes</taxon>
        <taxon>Sarcoptiformes</taxon>
        <taxon>Oribatida</taxon>
        <taxon>Brachypylina</taxon>
        <taxon>Oppioidea</taxon>
        <taxon>Oppiidae</taxon>
        <taxon>Medioppia</taxon>
    </lineage>
</organism>
<name>A0A7R9LKE1_9ACAR</name>
<feature type="compositionally biased region" description="Polar residues" evidence="1">
    <location>
        <begin position="281"/>
        <end position="295"/>
    </location>
</feature>
<sequence length="530" mass="60523">IRYRRAQLIHWRLTAILLSSIQSLKRKIDEYYGLLAPWEQVRQPQQPITPCIDNLSKLAQECYKSILINESNPSNDFISFQNDLFIINDSTRPEDFITTVESDMAYLCGVAILLWQQFLALVYSSERINQHLSKVHHSQRIKRFSEAFFCIEKQKKHLHSICDNNTTVFNDVSDSIRKSPYLTLLPPCDVECVALDGDSTTFPIIYEEKFDSEVPLNRISTISNIYFEENFDNLLQLNGESTTSIKRNMRDKILNNLSRLNFGTYGRLKEEYSPIATRASMTNLSPTSDHTLDTPSSKASAKSVVKESVTLVSYKNIGNHSVVKTKPHDSTDPSNACVLNNESMISNSYSLNNIKSQIGKRIVNSESLPDLSTNEVLLNLKKQILSHQTSRTPTRPVRPPHQFRDTKDQRSERKPSDEFRGTMYFPKPPKQFTIDESDEPEDQNSQIETKELLNGTKYPINNKFSKLNKNSAKICEDLNIKESEYTIMELLKSNKCLICGKLECSCTDDSECLPALRRVSQIGSDLVSFV</sequence>
<dbReference type="Proteomes" id="UP000759131">
    <property type="component" value="Unassembled WGS sequence"/>
</dbReference>
<feature type="non-terminal residue" evidence="2">
    <location>
        <position position="530"/>
    </location>
</feature>
<keyword evidence="3" id="KW-1185">Reference proteome</keyword>
<gene>
    <name evidence="2" type="ORF">OSB1V03_LOCUS19441</name>
</gene>
<feature type="region of interest" description="Disordered" evidence="1">
    <location>
        <begin position="386"/>
        <end position="444"/>
    </location>
</feature>
<proteinExistence type="predicted"/>
<dbReference type="EMBL" id="CAJPIZ010028540">
    <property type="protein sequence ID" value="CAG2119493.1"/>
    <property type="molecule type" value="Genomic_DNA"/>
</dbReference>